<sequence length="172" mass="20050">MVALFSREDHTFDNGQHQTELEQNDFLWSIVVRKRTSKGRDNYCFDVRQTNLESSHSDQSRSDGDWQFRAITKCDPLEVHRLLGQVMIGKIPHSVSHGQILDILETLPLPQSSKNPEANEVTWIRHAIHRLQLEGYAEKFDINKFMRYAQECATTNARDNAPFEVNYTFRPM</sequence>
<accession>A0AAD6DXN7</accession>
<dbReference type="AlphaFoldDB" id="A0AAD6DXN7"/>
<dbReference type="EMBL" id="JAQJAC010000002">
    <property type="protein sequence ID" value="KAJ5596731.1"/>
    <property type="molecule type" value="Genomic_DNA"/>
</dbReference>
<protein>
    <submittedName>
        <fullName evidence="1">Uncharacterized protein</fullName>
    </submittedName>
</protein>
<gene>
    <name evidence="1" type="ORF">N7450_003189</name>
</gene>
<comment type="caution">
    <text evidence="1">The sequence shown here is derived from an EMBL/GenBank/DDBJ whole genome shotgun (WGS) entry which is preliminary data.</text>
</comment>
<evidence type="ECO:0000313" key="2">
    <source>
        <dbReference type="Proteomes" id="UP001216150"/>
    </source>
</evidence>
<evidence type="ECO:0000313" key="1">
    <source>
        <dbReference type="EMBL" id="KAJ5596731.1"/>
    </source>
</evidence>
<dbReference type="InterPro" id="IPR054208">
    <property type="entry name" value="DUF6914"/>
</dbReference>
<name>A0AAD6DXN7_9EURO</name>
<proteinExistence type="predicted"/>
<dbReference type="Pfam" id="PF21858">
    <property type="entry name" value="DUF6914"/>
    <property type="match status" value="1"/>
</dbReference>
<reference evidence="1 2" key="1">
    <citation type="journal article" date="2023" name="IMA Fungus">
        <title>Comparative genomic study of the Penicillium genus elucidates a diverse pangenome and 15 lateral gene transfer events.</title>
        <authorList>
            <person name="Petersen C."/>
            <person name="Sorensen T."/>
            <person name="Nielsen M.R."/>
            <person name="Sondergaard T.E."/>
            <person name="Sorensen J.L."/>
            <person name="Fitzpatrick D.A."/>
            <person name="Frisvad J.C."/>
            <person name="Nielsen K.L."/>
        </authorList>
    </citation>
    <scope>NUCLEOTIDE SEQUENCE [LARGE SCALE GENOMIC DNA]</scope>
    <source>
        <strain evidence="1 2">IBT 29057</strain>
    </source>
</reference>
<keyword evidence="2" id="KW-1185">Reference proteome</keyword>
<dbReference type="Proteomes" id="UP001216150">
    <property type="component" value="Unassembled WGS sequence"/>
</dbReference>
<organism evidence="1 2">
    <name type="scientific">Penicillium hetheringtonii</name>
    <dbReference type="NCBI Taxonomy" id="911720"/>
    <lineage>
        <taxon>Eukaryota</taxon>
        <taxon>Fungi</taxon>
        <taxon>Dikarya</taxon>
        <taxon>Ascomycota</taxon>
        <taxon>Pezizomycotina</taxon>
        <taxon>Eurotiomycetes</taxon>
        <taxon>Eurotiomycetidae</taxon>
        <taxon>Eurotiales</taxon>
        <taxon>Aspergillaceae</taxon>
        <taxon>Penicillium</taxon>
    </lineage>
</organism>